<evidence type="ECO:0000313" key="4">
    <source>
        <dbReference type="EMBL" id="PAV92028.1"/>
    </source>
</evidence>
<dbReference type="STRING" id="2018661.A0A2A2M0Q8"/>
<dbReference type="AlphaFoldDB" id="A0A2A2M0Q8"/>
<evidence type="ECO:0000313" key="5">
    <source>
        <dbReference type="Proteomes" id="UP000218231"/>
    </source>
</evidence>
<keyword evidence="5" id="KW-1185">Reference proteome</keyword>
<feature type="compositionally biased region" description="Polar residues" evidence="3">
    <location>
        <begin position="1"/>
        <end position="13"/>
    </location>
</feature>
<dbReference type="InterPro" id="IPR011107">
    <property type="entry name" value="PPI_Ypi1"/>
</dbReference>
<name>A0A2A2M0Q8_9BILA</name>
<feature type="region of interest" description="Disordered" evidence="3">
    <location>
        <begin position="78"/>
        <end position="120"/>
    </location>
</feature>
<feature type="compositionally biased region" description="Basic and acidic residues" evidence="3">
    <location>
        <begin position="107"/>
        <end position="120"/>
    </location>
</feature>
<dbReference type="Pfam" id="PF07491">
    <property type="entry name" value="PPI_Ypi1"/>
    <property type="match status" value="1"/>
</dbReference>
<dbReference type="GO" id="GO:0004865">
    <property type="term" value="F:protein serine/threonine phosphatase inhibitor activity"/>
    <property type="evidence" value="ECO:0007669"/>
    <property type="project" value="InterPro"/>
</dbReference>
<sequence>MSTRLAEPQTGSATVTETVQPETQQEEELVLHLAPPSTSTAEGEAERPKVTWATDTVDNEHMQKKKSKCCCIYKKHKNWQDSSDDDSDSDCETGHCRGHVEKRKQHPEHSEHKHDETHQS</sequence>
<dbReference type="EMBL" id="LIAE01006274">
    <property type="protein sequence ID" value="PAV92028.1"/>
    <property type="molecule type" value="Genomic_DNA"/>
</dbReference>
<comment type="caution">
    <text evidence="4">The sequence shown here is derived from an EMBL/GenBank/DDBJ whole genome shotgun (WGS) entry which is preliminary data.</text>
</comment>
<dbReference type="PANTHER" id="PTHR20835:SF0">
    <property type="entry name" value="E3 UBIQUITIN-PROTEIN LIGASE PPP1R11"/>
    <property type="match status" value="1"/>
</dbReference>
<gene>
    <name evidence="4" type="ORF">WR25_22694</name>
</gene>
<feature type="compositionally biased region" description="Low complexity" evidence="3">
    <location>
        <begin position="14"/>
        <end position="23"/>
    </location>
</feature>
<dbReference type="Proteomes" id="UP000218231">
    <property type="component" value="Unassembled WGS sequence"/>
</dbReference>
<evidence type="ECO:0000256" key="3">
    <source>
        <dbReference type="SAM" id="MobiDB-lite"/>
    </source>
</evidence>
<protein>
    <recommendedName>
        <fullName evidence="1">E3 ubiquitin-protein ligase PPP1R11</fullName>
    </recommendedName>
    <alternativeName>
        <fullName evidence="2">Protein phosphatase 1 regulatory subunit 11</fullName>
    </alternativeName>
</protein>
<dbReference type="OrthoDB" id="307488at2759"/>
<feature type="region of interest" description="Disordered" evidence="3">
    <location>
        <begin position="1"/>
        <end position="28"/>
    </location>
</feature>
<organism evidence="4 5">
    <name type="scientific">Diploscapter pachys</name>
    <dbReference type="NCBI Taxonomy" id="2018661"/>
    <lineage>
        <taxon>Eukaryota</taxon>
        <taxon>Metazoa</taxon>
        <taxon>Ecdysozoa</taxon>
        <taxon>Nematoda</taxon>
        <taxon>Chromadorea</taxon>
        <taxon>Rhabditida</taxon>
        <taxon>Rhabditina</taxon>
        <taxon>Rhabditomorpha</taxon>
        <taxon>Rhabditoidea</taxon>
        <taxon>Rhabditidae</taxon>
        <taxon>Diploscapter</taxon>
    </lineage>
</organism>
<proteinExistence type="predicted"/>
<dbReference type="GO" id="GO:0008157">
    <property type="term" value="F:protein phosphatase 1 binding"/>
    <property type="evidence" value="ECO:0007669"/>
    <property type="project" value="TreeGrafter"/>
</dbReference>
<accession>A0A2A2M0Q8</accession>
<feature type="compositionally biased region" description="Acidic residues" evidence="3">
    <location>
        <begin position="82"/>
        <end position="91"/>
    </location>
</feature>
<evidence type="ECO:0000256" key="2">
    <source>
        <dbReference type="ARBA" id="ARBA00031039"/>
    </source>
</evidence>
<dbReference type="GO" id="GO:0005634">
    <property type="term" value="C:nucleus"/>
    <property type="evidence" value="ECO:0007669"/>
    <property type="project" value="TreeGrafter"/>
</dbReference>
<dbReference type="PANTHER" id="PTHR20835">
    <property type="entry name" value="E3 UBIQUITIN-PROTEIN LIGASE PPP1R11-RELATED"/>
    <property type="match status" value="1"/>
</dbReference>
<evidence type="ECO:0000256" key="1">
    <source>
        <dbReference type="ARBA" id="ARBA00021994"/>
    </source>
</evidence>
<reference evidence="4 5" key="1">
    <citation type="journal article" date="2017" name="Curr. Biol.">
        <title>Genome architecture and evolution of a unichromosomal asexual nematode.</title>
        <authorList>
            <person name="Fradin H."/>
            <person name="Zegar C."/>
            <person name="Gutwein M."/>
            <person name="Lucas J."/>
            <person name="Kovtun M."/>
            <person name="Corcoran D."/>
            <person name="Baugh L.R."/>
            <person name="Kiontke K."/>
            <person name="Gunsalus K."/>
            <person name="Fitch D.H."/>
            <person name="Piano F."/>
        </authorList>
    </citation>
    <scope>NUCLEOTIDE SEQUENCE [LARGE SCALE GENOMIC DNA]</scope>
    <source>
        <strain evidence="4">PF1309</strain>
    </source>
</reference>